<feature type="compositionally biased region" description="Low complexity" evidence="1">
    <location>
        <begin position="8"/>
        <end position="27"/>
    </location>
</feature>
<dbReference type="EMBL" id="KK583196">
    <property type="protein sequence ID" value="KDO32170.1"/>
    <property type="molecule type" value="Genomic_DNA"/>
</dbReference>
<dbReference type="InterPro" id="IPR001194">
    <property type="entry name" value="cDENN_dom"/>
</dbReference>
<dbReference type="PANTHER" id="PTHR12296">
    <property type="entry name" value="DENN DOMAIN-CONTAINING PROTEIN 4"/>
    <property type="match status" value="1"/>
</dbReference>
<dbReference type="KEGG" id="spar:SPRG_19486"/>
<dbReference type="InterPro" id="IPR051696">
    <property type="entry name" value="DENN_Domain_GEFs"/>
</dbReference>
<proteinExistence type="predicted"/>
<dbReference type="InterPro" id="IPR044926">
    <property type="entry name" value="RGS_subdomain_2"/>
</dbReference>
<dbReference type="InterPro" id="IPR037516">
    <property type="entry name" value="Tripartite_DENN"/>
</dbReference>
<reference evidence="3 4" key="1">
    <citation type="journal article" date="2013" name="PLoS Genet.">
        <title>Distinctive expansion of potential virulence genes in the genome of the oomycete fish pathogen Saprolegnia parasitica.</title>
        <authorList>
            <person name="Jiang R.H."/>
            <person name="de Bruijn I."/>
            <person name="Haas B.J."/>
            <person name="Belmonte R."/>
            <person name="Lobach L."/>
            <person name="Christie J."/>
            <person name="van den Ackerveken G."/>
            <person name="Bottin A."/>
            <person name="Bulone V."/>
            <person name="Diaz-Moreno S.M."/>
            <person name="Dumas B."/>
            <person name="Fan L."/>
            <person name="Gaulin E."/>
            <person name="Govers F."/>
            <person name="Grenville-Briggs L.J."/>
            <person name="Horner N.R."/>
            <person name="Levin J.Z."/>
            <person name="Mammella M."/>
            <person name="Meijer H.J."/>
            <person name="Morris P."/>
            <person name="Nusbaum C."/>
            <person name="Oome S."/>
            <person name="Phillips A.J."/>
            <person name="van Rooyen D."/>
            <person name="Rzeszutek E."/>
            <person name="Saraiva M."/>
            <person name="Secombes C.J."/>
            <person name="Seidl M.F."/>
            <person name="Snel B."/>
            <person name="Stassen J.H."/>
            <person name="Sykes S."/>
            <person name="Tripathy S."/>
            <person name="van den Berg H."/>
            <person name="Vega-Arreguin J.C."/>
            <person name="Wawra S."/>
            <person name="Young S.K."/>
            <person name="Zeng Q."/>
            <person name="Dieguez-Uribeondo J."/>
            <person name="Russ C."/>
            <person name="Tyler B.M."/>
            <person name="van West P."/>
        </authorList>
    </citation>
    <scope>NUCLEOTIDE SEQUENCE [LARGE SCALE GENOMIC DNA]</scope>
    <source>
        <strain evidence="3 4">CBS 223.65</strain>
    </source>
</reference>
<evidence type="ECO:0000313" key="3">
    <source>
        <dbReference type="EMBL" id="KDO32170.1"/>
    </source>
</evidence>
<dbReference type="Gene3D" id="1.10.167.10">
    <property type="entry name" value="Regulator of G-protein Signalling 4, domain 2"/>
    <property type="match status" value="1"/>
</dbReference>
<dbReference type="VEuPathDB" id="FungiDB:SPRG_19486"/>
<feature type="domain" description="UDENN" evidence="2">
    <location>
        <begin position="617"/>
        <end position="1018"/>
    </location>
</feature>
<dbReference type="PROSITE" id="PS50211">
    <property type="entry name" value="DENN"/>
    <property type="match status" value="1"/>
</dbReference>
<evidence type="ECO:0000313" key="4">
    <source>
        <dbReference type="Proteomes" id="UP000030745"/>
    </source>
</evidence>
<evidence type="ECO:0000256" key="1">
    <source>
        <dbReference type="SAM" id="MobiDB-lite"/>
    </source>
</evidence>
<dbReference type="GO" id="GO:0032483">
    <property type="term" value="P:regulation of Rab protein signal transduction"/>
    <property type="evidence" value="ECO:0007669"/>
    <property type="project" value="TreeGrafter"/>
</dbReference>
<dbReference type="AlphaFoldDB" id="A0A067CSI0"/>
<name>A0A067CSI0_SAPPC</name>
<dbReference type="PANTHER" id="PTHR12296:SF21">
    <property type="entry name" value="DENN DOMAIN-CONTAINING PROTEIN 3"/>
    <property type="match status" value="1"/>
</dbReference>
<dbReference type="Pfam" id="PF02141">
    <property type="entry name" value="DENN"/>
    <property type="match status" value="1"/>
</dbReference>
<dbReference type="InterPro" id="IPR043153">
    <property type="entry name" value="DENN_C"/>
</dbReference>
<dbReference type="GO" id="GO:0031410">
    <property type="term" value="C:cytoplasmic vesicle"/>
    <property type="evidence" value="ECO:0007669"/>
    <property type="project" value="TreeGrafter"/>
</dbReference>
<evidence type="ECO:0000259" key="2">
    <source>
        <dbReference type="PROSITE" id="PS50211"/>
    </source>
</evidence>
<organism evidence="3 4">
    <name type="scientific">Saprolegnia parasitica (strain CBS 223.65)</name>
    <dbReference type="NCBI Taxonomy" id="695850"/>
    <lineage>
        <taxon>Eukaryota</taxon>
        <taxon>Sar</taxon>
        <taxon>Stramenopiles</taxon>
        <taxon>Oomycota</taxon>
        <taxon>Saprolegniomycetes</taxon>
        <taxon>Saprolegniales</taxon>
        <taxon>Saprolegniaceae</taxon>
        <taxon>Saprolegnia</taxon>
    </lineage>
</organism>
<gene>
    <name evidence="3" type="ORF">SPRG_19486</name>
</gene>
<sequence length="1021" mass="116101">MPRDRLSSDLSSGPSRSRSNARTSTSSVAHDMIPLPASLRSGPAASLLCPPIEELPTDGMIHAEDIFRESFESYTSDYDTNGWEFSSSRSLTDFAMSSRSMHDFSASSRSLLDFAASSRSLHEFATSRSTLTNRMYRASNSARESMMLEEISETDLSAVLDEEDEETIMHEKRSNSIMSEDNEFKQRQAKSRWAQQVKLKATRFLEASKAQLAANHSSSFKKGSSLDAAIAAASMHPEGSTLQKWNRWLYDHYSTNVKSVPTSWGKVLQLPNTIAKWNREDPQTSHPIEPLSLVALEEVVNTPKMMRYYASWLQTEQDQCKLFFLCSLDEYRVFWRMVVQQPDMTASSKSLLAMSDENKSLLQTYGQKLLLKYVTSGSQFYVGDDMVVHLPAVQADIHHGGEAALHAFDQIARNVKQHLMRTFPSFRTTDLYADMLASVERTLLPLDAILLNRLLCNFFWLFLFQHQYHNEVALYMEIQYDFKRLYRQYADSKLPRKTRMQLGSDAVAMLQYIRQKYFDGNDEFNDLEASVSAAHTRLHKEQELIFEKLDDNYEELYFRFIASPAYAEFALYPRSNSDDSIHRLSELLLHYGLRAHPPVMAPERPRPSLLEMPKSWVYSIVSFESVFRADGHTFELQWISYDEHMDLDQTIESFLVPWCKDANQCVMLSHSTPEPIAFNTRALTGETELFGAVLTLFKPFRDDAKGASYYIPFGVAVFSMYPLFDTLRDRLGEAYKSIAPLTSAASFHLDEAVVSAISRPVVDVPPSLLASLPPLGFSMHLLFDTLDVSNVLTVFTAVLLECRVLLISSQYTVLALVAETLRTLIAPLNWPHVYVPVLPGRMLDYLQCPTPFLFGVQKDLLDASLLSELGDEVLCVDLDTSMVVQGEIPVGLPTPVWKRLHSTLRSCLKAHVTQSDHVFGSSFPRQVAPFPDVRIRLAFKEAVEMLIGTGDNDEGADVHFGRFRYLWDDQYQEKVVFFDEAGYLALSPLSMRPFRTSFISTQAFSEYVVVRNGFRDKQQQR</sequence>
<protein>
    <recommendedName>
        <fullName evidence="2">UDENN domain-containing protein</fullName>
    </recommendedName>
</protein>
<dbReference type="OrthoDB" id="206724at2759"/>
<keyword evidence="4" id="KW-1185">Reference proteome</keyword>
<dbReference type="Gene3D" id="3.40.50.11500">
    <property type="match status" value="1"/>
</dbReference>
<feature type="region of interest" description="Disordered" evidence="1">
    <location>
        <begin position="1"/>
        <end position="35"/>
    </location>
</feature>
<dbReference type="InterPro" id="IPR036305">
    <property type="entry name" value="RGS_sf"/>
</dbReference>
<dbReference type="SUPFAM" id="SSF48097">
    <property type="entry name" value="Regulator of G-protein signaling, RGS"/>
    <property type="match status" value="1"/>
</dbReference>
<dbReference type="RefSeq" id="XP_012197411.1">
    <property type="nucleotide sequence ID" value="XM_012342021.1"/>
</dbReference>
<accession>A0A067CSI0</accession>
<dbReference type="Proteomes" id="UP000030745">
    <property type="component" value="Unassembled WGS sequence"/>
</dbReference>
<dbReference type="OMA" id="MLQYLEC"/>
<dbReference type="GeneID" id="24140843"/>
<dbReference type="SMART" id="SM00799">
    <property type="entry name" value="DENN"/>
    <property type="match status" value="1"/>
</dbReference>